<reference evidence="3" key="1">
    <citation type="journal article" date="2020" name="Stud. Mycol.">
        <title>101 Dothideomycetes genomes: a test case for predicting lifestyles and emergence of pathogens.</title>
        <authorList>
            <person name="Haridas S."/>
            <person name="Albert R."/>
            <person name="Binder M."/>
            <person name="Bloem J."/>
            <person name="Labutti K."/>
            <person name="Salamov A."/>
            <person name="Andreopoulos B."/>
            <person name="Baker S."/>
            <person name="Barry K."/>
            <person name="Bills G."/>
            <person name="Bluhm B."/>
            <person name="Cannon C."/>
            <person name="Castanera R."/>
            <person name="Culley D."/>
            <person name="Daum C."/>
            <person name="Ezra D."/>
            <person name="Gonzalez J."/>
            <person name="Henrissat B."/>
            <person name="Kuo A."/>
            <person name="Liang C."/>
            <person name="Lipzen A."/>
            <person name="Lutzoni F."/>
            <person name="Magnuson J."/>
            <person name="Mondo S."/>
            <person name="Nolan M."/>
            <person name="Ohm R."/>
            <person name="Pangilinan J."/>
            <person name="Park H.-J."/>
            <person name="Ramirez L."/>
            <person name="Alfaro M."/>
            <person name="Sun H."/>
            <person name="Tritt A."/>
            <person name="Yoshinaga Y."/>
            <person name="Zwiers L.-H."/>
            <person name="Turgeon B."/>
            <person name="Goodwin S."/>
            <person name="Spatafora J."/>
            <person name="Crous P."/>
            <person name="Grigoriev I."/>
        </authorList>
    </citation>
    <scope>NUCLEOTIDE SEQUENCE</scope>
    <source>
        <strain evidence="3">ATCC 74209</strain>
    </source>
</reference>
<accession>A0A9P4MQ38</accession>
<proteinExistence type="predicted"/>
<keyword evidence="4" id="KW-1185">Reference proteome</keyword>
<organism evidence="3 4">
    <name type="scientific">Delitschia confertaspora ATCC 74209</name>
    <dbReference type="NCBI Taxonomy" id="1513339"/>
    <lineage>
        <taxon>Eukaryota</taxon>
        <taxon>Fungi</taxon>
        <taxon>Dikarya</taxon>
        <taxon>Ascomycota</taxon>
        <taxon>Pezizomycotina</taxon>
        <taxon>Dothideomycetes</taxon>
        <taxon>Pleosporomycetidae</taxon>
        <taxon>Pleosporales</taxon>
        <taxon>Delitschiaceae</taxon>
        <taxon>Delitschia</taxon>
    </lineage>
</organism>
<dbReference type="InterPro" id="IPR039432">
    <property type="entry name" value="SRP9_dom"/>
</dbReference>
<evidence type="ECO:0000256" key="1">
    <source>
        <dbReference type="SAM" id="MobiDB-lite"/>
    </source>
</evidence>
<dbReference type="GO" id="GO:0006614">
    <property type="term" value="P:SRP-dependent cotranslational protein targeting to membrane"/>
    <property type="evidence" value="ECO:0007669"/>
    <property type="project" value="InterPro"/>
</dbReference>
<protein>
    <recommendedName>
        <fullName evidence="2">SRP9 domain-containing protein</fullName>
    </recommendedName>
</protein>
<feature type="compositionally biased region" description="Basic residues" evidence="1">
    <location>
        <begin position="42"/>
        <end position="54"/>
    </location>
</feature>
<dbReference type="EMBL" id="ML994108">
    <property type="protein sequence ID" value="KAF2198921.1"/>
    <property type="molecule type" value="Genomic_DNA"/>
</dbReference>
<dbReference type="Proteomes" id="UP000799536">
    <property type="component" value="Unassembled WGS sequence"/>
</dbReference>
<dbReference type="OrthoDB" id="5419752at2759"/>
<name>A0A9P4MQ38_9PLEO</name>
<evidence type="ECO:0000313" key="3">
    <source>
        <dbReference type="EMBL" id="KAF2198921.1"/>
    </source>
</evidence>
<dbReference type="Pfam" id="PF05486">
    <property type="entry name" value="SRP9-21"/>
    <property type="match status" value="1"/>
</dbReference>
<dbReference type="PANTHER" id="PTHR12834">
    <property type="entry name" value="SIGNAL RECOGNITION PARTICLE 9 KDA PROTEIN"/>
    <property type="match status" value="1"/>
</dbReference>
<comment type="caution">
    <text evidence="3">The sequence shown here is derived from an EMBL/GenBank/DDBJ whole genome shotgun (WGS) entry which is preliminary data.</text>
</comment>
<sequence>MPFYPSNAEWFEQSSMLIKAHPRTTRITSKYTVIDPSSSNNSKRRQKKLAKRKSTVTGENATATDDPLTSVVATFRLTTYDPVSGTNLQYQTDKAAEVGRLVGCLGRLARTMAALPDATTDFTLPAESGTGISTPTVEGGNEKKLGTTVAATMEKPIGPNSGAGGGGAGGKKKKKGKK</sequence>
<dbReference type="InterPro" id="IPR039914">
    <property type="entry name" value="SRP9-like"/>
</dbReference>
<evidence type="ECO:0000259" key="2">
    <source>
        <dbReference type="Pfam" id="PF05486"/>
    </source>
</evidence>
<gene>
    <name evidence="3" type="ORF">GQ43DRAFT_442925</name>
</gene>
<dbReference type="GO" id="GO:0005786">
    <property type="term" value="C:signal recognition particle, endoplasmic reticulum targeting"/>
    <property type="evidence" value="ECO:0007669"/>
    <property type="project" value="TreeGrafter"/>
</dbReference>
<evidence type="ECO:0000313" key="4">
    <source>
        <dbReference type="Proteomes" id="UP000799536"/>
    </source>
</evidence>
<dbReference type="AlphaFoldDB" id="A0A9P4MQ38"/>
<dbReference type="PANTHER" id="PTHR12834:SF12">
    <property type="entry name" value="SIGNAL RECOGNITION PARTICLE 9 KDA PROTEIN"/>
    <property type="match status" value="1"/>
</dbReference>
<feature type="domain" description="SRP9" evidence="2">
    <location>
        <begin position="7"/>
        <end position="112"/>
    </location>
</feature>
<feature type="region of interest" description="Disordered" evidence="1">
    <location>
        <begin position="153"/>
        <end position="178"/>
    </location>
</feature>
<feature type="region of interest" description="Disordered" evidence="1">
    <location>
        <begin position="33"/>
        <end position="62"/>
    </location>
</feature>